<protein>
    <submittedName>
        <fullName evidence="1">DUF4756 family protein</fullName>
    </submittedName>
</protein>
<organism evidence="1 2">
    <name type="scientific">Kosakonia sacchari</name>
    <dbReference type="NCBI Taxonomy" id="1158459"/>
    <lineage>
        <taxon>Bacteria</taxon>
        <taxon>Pseudomonadati</taxon>
        <taxon>Pseudomonadota</taxon>
        <taxon>Gammaproteobacteria</taxon>
        <taxon>Enterobacterales</taxon>
        <taxon>Enterobacteriaceae</taxon>
        <taxon>Kosakonia</taxon>
    </lineage>
</organism>
<proteinExistence type="predicted"/>
<evidence type="ECO:0000313" key="2">
    <source>
        <dbReference type="Proteomes" id="UP001302368"/>
    </source>
</evidence>
<dbReference type="RefSeq" id="WP_305735654.1">
    <property type="nucleotide sequence ID" value="NZ_CP137744.1"/>
</dbReference>
<dbReference type="Pfam" id="PF15948">
    <property type="entry name" value="DUF4756"/>
    <property type="match status" value="1"/>
</dbReference>
<reference evidence="1 2" key="1">
    <citation type="submission" date="2023-10" db="EMBL/GenBank/DDBJ databases">
        <title>Genome sequencing of the isolated polysaccharide-producing bacterium Kosakonia sacchari KS2022.</title>
        <authorList>
            <person name="Yi X."/>
        </authorList>
    </citation>
    <scope>NUCLEOTIDE SEQUENCE [LARGE SCALE GENOMIC DNA]</scope>
    <source>
        <strain evidence="1 2">KS2022</strain>
    </source>
</reference>
<dbReference type="EMBL" id="CP137744">
    <property type="protein sequence ID" value="WOZ79082.1"/>
    <property type="molecule type" value="Genomic_DNA"/>
</dbReference>
<dbReference type="Proteomes" id="UP001302368">
    <property type="component" value="Chromosome"/>
</dbReference>
<sequence length="184" mass="21606">MRNIKLDNSDIFEYLNTVEELKKNPTIDEYREEYVRLREDDSVPQYKIKEYYSAHSELRRLDKKRQSLMDSFIGELNPISHSTVLTSAKSSGNLDRLYERRLYSKAIQEKSDEEIIALLIKQRTEAALDFQRSVGQSLEQLANITSKIEKSNKKQRAEDALNLQRSVENRIEQLILGKKNHMKI</sequence>
<gene>
    <name evidence="1" type="ORF">Q8Y70_08555</name>
</gene>
<name>A0ABZ0MVI7_9ENTR</name>
<keyword evidence="2" id="KW-1185">Reference proteome</keyword>
<dbReference type="InterPro" id="IPR031864">
    <property type="entry name" value="DUF4756"/>
</dbReference>
<accession>A0ABZ0MVI7</accession>
<evidence type="ECO:0000313" key="1">
    <source>
        <dbReference type="EMBL" id="WOZ79082.1"/>
    </source>
</evidence>